<protein>
    <recommendedName>
        <fullName evidence="1">Non-specific lipid-transfer protein</fullName>
    </recommendedName>
</protein>
<dbReference type="GO" id="GO:0006869">
    <property type="term" value="P:lipid transport"/>
    <property type="evidence" value="ECO:0007669"/>
    <property type="project" value="InterPro"/>
</dbReference>
<sequence length="124" mass="13292">MASKGGIRILLAAMVACLLAVAPYANAAVDCETVKTQLTPCVGYVQGIDPVPAPGCCQGINNLIPLGRTTADRQQICVCLNELLPTVSGLIPTKVTEVLQKCGFNFFFPIQLPIDCSRYIIPRR</sequence>
<dbReference type="OrthoDB" id="1920459at2759"/>
<feature type="chain" id="PRO_5029592285" description="Non-specific lipid-transfer protein" evidence="2">
    <location>
        <begin position="28"/>
        <end position="124"/>
    </location>
</feature>
<dbReference type="InterPro" id="IPR036312">
    <property type="entry name" value="Bifun_inhib/LTP/seed_sf"/>
</dbReference>
<dbReference type="PANTHER" id="PTHR33076">
    <property type="entry name" value="NON-SPECIFIC LIPID-TRANSFER PROTEIN 2-RELATED"/>
    <property type="match status" value="1"/>
</dbReference>
<dbReference type="InterPro" id="IPR016140">
    <property type="entry name" value="Bifunc_inhib/LTP/seed_store"/>
</dbReference>
<comment type="function">
    <text evidence="1">Plant non-specific lipid-transfer proteins transfer phospholipids as well as galactolipids across membranes. May play a role in wax or cutin deposition in the cell walls of expanding epidermal cells and certain secretory tissues.</text>
</comment>
<accession>A0A7I8LAC8</accession>
<reference evidence="4" key="1">
    <citation type="submission" date="2020-02" db="EMBL/GenBank/DDBJ databases">
        <authorList>
            <person name="Scholz U."/>
            <person name="Mascher M."/>
            <person name="Fiebig A."/>
        </authorList>
    </citation>
    <scope>NUCLEOTIDE SEQUENCE</scope>
</reference>
<keyword evidence="1" id="KW-0446">Lipid-binding</keyword>
<feature type="domain" description="Bifunctional inhibitor/plant lipid transfer protein/seed storage helical" evidence="3">
    <location>
        <begin position="31"/>
        <end position="116"/>
    </location>
</feature>
<dbReference type="CDD" id="cd01960">
    <property type="entry name" value="nsLTP1"/>
    <property type="match status" value="1"/>
</dbReference>
<evidence type="ECO:0000313" key="5">
    <source>
        <dbReference type="Proteomes" id="UP000663760"/>
    </source>
</evidence>
<dbReference type="PRINTS" id="PR00382">
    <property type="entry name" value="LIPIDTRNSFER"/>
</dbReference>
<dbReference type="Pfam" id="PF00234">
    <property type="entry name" value="Tryp_alpha_amyl"/>
    <property type="match status" value="1"/>
</dbReference>
<evidence type="ECO:0000256" key="2">
    <source>
        <dbReference type="SAM" id="SignalP"/>
    </source>
</evidence>
<proteinExistence type="inferred from homology"/>
<dbReference type="AlphaFoldDB" id="A0A7I8LAC8"/>
<feature type="signal peptide" evidence="2">
    <location>
        <begin position="1"/>
        <end position="27"/>
    </location>
</feature>
<dbReference type="GO" id="GO:0008289">
    <property type="term" value="F:lipid binding"/>
    <property type="evidence" value="ECO:0007669"/>
    <property type="project" value="UniProtKB-KW"/>
</dbReference>
<name>A0A7I8LAC8_SPIIN</name>
<evidence type="ECO:0000259" key="3">
    <source>
        <dbReference type="SMART" id="SM00499"/>
    </source>
</evidence>
<evidence type="ECO:0000313" key="4">
    <source>
        <dbReference type="EMBL" id="CAA7406205.1"/>
    </source>
</evidence>
<dbReference type="InterPro" id="IPR000528">
    <property type="entry name" value="Plant_nsLTP"/>
</dbReference>
<gene>
    <name evidence="4" type="ORF">SI8410_12016883</name>
</gene>
<comment type="similarity">
    <text evidence="1">Belongs to the plant LTP family.</text>
</comment>
<organism evidence="4 5">
    <name type="scientific">Spirodela intermedia</name>
    <name type="common">Intermediate duckweed</name>
    <dbReference type="NCBI Taxonomy" id="51605"/>
    <lineage>
        <taxon>Eukaryota</taxon>
        <taxon>Viridiplantae</taxon>
        <taxon>Streptophyta</taxon>
        <taxon>Embryophyta</taxon>
        <taxon>Tracheophyta</taxon>
        <taxon>Spermatophyta</taxon>
        <taxon>Magnoliopsida</taxon>
        <taxon>Liliopsida</taxon>
        <taxon>Araceae</taxon>
        <taxon>Lemnoideae</taxon>
        <taxon>Spirodela</taxon>
    </lineage>
</organism>
<keyword evidence="5" id="KW-1185">Reference proteome</keyword>
<evidence type="ECO:0000256" key="1">
    <source>
        <dbReference type="RuleBase" id="RU000628"/>
    </source>
</evidence>
<dbReference type="EMBL" id="LR746275">
    <property type="protein sequence ID" value="CAA7406205.1"/>
    <property type="molecule type" value="Genomic_DNA"/>
</dbReference>
<dbReference type="Gene3D" id="1.10.110.10">
    <property type="entry name" value="Plant lipid-transfer and hydrophobic proteins"/>
    <property type="match status" value="1"/>
</dbReference>
<keyword evidence="1" id="KW-0813">Transport</keyword>
<keyword evidence="2" id="KW-0732">Signal</keyword>
<dbReference type="SUPFAM" id="SSF47699">
    <property type="entry name" value="Bifunctional inhibitor/lipid-transfer protein/seed storage 2S albumin"/>
    <property type="match status" value="1"/>
</dbReference>
<dbReference type="SMART" id="SM00499">
    <property type="entry name" value="AAI"/>
    <property type="match status" value="1"/>
</dbReference>
<dbReference type="Proteomes" id="UP000663760">
    <property type="component" value="Chromosome 12"/>
</dbReference>